<dbReference type="Proteomes" id="UP000035642">
    <property type="component" value="Unassembled WGS sequence"/>
</dbReference>
<proteinExistence type="predicted"/>
<keyword evidence="1" id="KW-1185">Reference proteome</keyword>
<evidence type="ECO:0000313" key="2">
    <source>
        <dbReference type="WBParaSite" id="ACAC_0000197501-mRNA-1"/>
    </source>
</evidence>
<reference evidence="1" key="1">
    <citation type="submission" date="2012-09" db="EMBL/GenBank/DDBJ databases">
        <authorList>
            <person name="Martin A.A."/>
        </authorList>
    </citation>
    <scope>NUCLEOTIDE SEQUENCE</scope>
</reference>
<dbReference type="AlphaFoldDB" id="A0A0K0CWV4"/>
<dbReference type="WBParaSite" id="ACAC_0000197501-mRNA-1">
    <property type="protein sequence ID" value="ACAC_0000197501-mRNA-1"/>
    <property type="gene ID" value="ACAC_0000197501"/>
</dbReference>
<evidence type="ECO:0000313" key="1">
    <source>
        <dbReference type="Proteomes" id="UP000035642"/>
    </source>
</evidence>
<reference evidence="2" key="2">
    <citation type="submission" date="2017-02" db="UniProtKB">
        <authorList>
            <consortium name="WormBaseParasite"/>
        </authorList>
    </citation>
    <scope>IDENTIFICATION</scope>
</reference>
<protein>
    <submittedName>
        <fullName evidence="2">DUF5655 domain-containing protein</fullName>
    </submittedName>
</protein>
<accession>A0A0K0CWV4</accession>
<name>A0A0K0CWV4_ANGCA</name>
<sequence length="118" mass="13427">MGRSLSKEVVDALANEFLHLRKVEPIRFVKISRSDIMGQCTSNEMALWFKFLFVKHRNMDHAAGEEYDTTAERYRTADAFSQTIAPFIQIAPPNGRYHRLSVTTVRLSTAIGSQSMFA</sequence>
<organism evidence="1 2">
    <name type="scientific">Angiostrongylus cantonensis</name>
    <name type="common">Rat lungworm</name>
    <dbReference type="NCBI Taxonomy" id="6313"/>
    <lineage>
        <taxon>Eukaryota</taxon>
        <taxon>Metazoa</taxon>
        <taxon>Ecdysozoa</taxon>
        <taxon>Nematoda</taxon>
        <taxon>Chromadorea</taxon>
        <taxon>Rhabditida</taxon>
        <taxon>Rhabditina</taxon>
        <taxon>Rhabditomorpha</taxon>
        <taxon>Strongyloidea</taxon>
        <taxon>Metastrongylidae</taxon>
        <taxon>Angiostrongylus</taxon>
    </lineage>
</organism>